<dbReference type="AlphaFoldDB" id="A0A8K0SV05"/>
<evidence type="ECO:0000313" key="1">
    <source>
        <dbReference type="EMBL" id="KAH7318553.1"/>
    </source>
</evidence>
<dbReference type="Proteomes" id="UP000813444">
    <property type="component" value="Unassembled WGS sequence"/>
</dbReference>
<protein>
    <submittedName>
        <fullName evidence="1">Uncharacterized protein</fullName>
    </submittedName>
</protein>
<reference evidence="1" key="1">
    <citation type="journal article" date="2021" name="Nat. Commun.">
        <title>Genetic determinants of endophytism in the Arabidopsis root mycobiome.</title>
        <authorList>
            <person name="Mesny F."/>
            <person name="Miyauchi S."/>
            <person name="Thiergart T."/>
            <person name="Pickel B."/>
            <person name="Atanasova L."/>
            <person name="Karlsson M."/>
            <person name="Huettel B."/>
            <person name="Barry K.W."/>
            <person name="Haridas S."/>
            <person name="Chen C."/>
            <person name="Bauer D."/>
            <person name="Andreopoulos W."/>
            <person name="Pangilinan J."/>
            <person name="LaButti K."/>
            <person name="Riley R."/>
            <person name="Lipzen A."/>
            <person name="Clum A."/>
            <person name="Drula E."/>
            <person name="Henrissat B."/>
            <person name="Kohler A."/>
            <person name="Grigoriev I.V."/>
            <person name="Martin F.M."/>
            <person name="Hacquard S."/>
        </authorList>
    </citation>
    <scope>NUCLEOTIDE SEQUENCE</scope>
    <source>
        <strain evidence="1">MPI-CAGE-CH-0235</strain>
    </source>
</reference>
<accession>A0A8K0SV05</accession>
<sequence>MMAQLYSSFAVPSMRRELNLLLSCLSCTSGSALFYMARIFAVTPCPRDWMGHDRIDDVPHVPCLCTLFSEARMRQNLVRLACLRSNSHLHFWLGSIRGNTGGLCAERVFARNLFLMKHQAREACSSASHVYCMWK</sequence>
<evidence type="ECO:0000313" key="2">
    <source>
        <dbReference type="Proteomes" id="UP000813444"/>
    </source>
</evidence>
<organism evidence="1 2">
    <name type="scientific">Stachybotrys elegans</name>
    <dbReference type="NCBI Taxonomy" id="80388"/>
    <lineage>
        <taxon>Eukaryota</taxon>
        <taxon>Fungi</taxon>
        <taxon>Dikarya</taxon>
        <taxon>Ascomycota</taxon>
        <taxon>Pezizomycotina</taxon>
        <taxon>Sordariomycetes</taxon>
        <taxon>Hypocreomycetidae</taxon>
        <taxon>Hypocreales</taxon>
        <taxon>Stachybotryaceae</taxon>
        <taxon>Stachybotrys</taxon>
    </lineage>
</organism>
<comment type="caution">
    <text evidence="1">The sequence shown here is derived from an EMBL/GenBank/DDBJ whole genome shotgun (WGS) entry which is preliminary data.</text>
</comment>
<gene>
    <name evidence="1" type="ORF">B0I35DRAFT_245919</name>
</gene>
<dbReference type="EMBL" id="JAGPNK010000007">
    <property type="protein sequence ID" value="KAH7318553.1"/>
    <property type="molecule type" value="Genomic_DNA"/>
</dbReference>
<proteinExistence type="predicted"/>
<name>A0A8K0SV05_9HYPO</name>
<keyword evidence="2" id="KW-1185">Reference proteome</keyword>